<dbReference type="InterPro" id="IPR052705">
    <property type="entry name" value="Gliding_Motility_GTPase"/>
</dbReference>
<gene>
    <name evidence="1" type="ORF">ACFQ1S_10385</name>
</gene>
<name>A0ABW3M7E7_9PSEU</name>
<keyword evidence="2" id="KW-1185">Reference proteome</keyword>
<organism evidence="1 2">
    <name type="scientific">Kibdelosporangium lantanae</name>
    <dbReference type="NCBI Taxonomy" id="1497396"/>
    <lineage>
        <taxon>Bacteria</taxon>
        <taxon>Bacillati</taxon>
        <taxon>Actinomycetota</taxon>
        <taxon>Actinomycetes</taxon>
        <taxon>Pseudonocardiales</taxon>
        <taxon>Pseudonocardiaceae</taxon>
        <taxon>Kibdelosporangium</taxon>
    </lineage>
</organism>
<dbReference type="Proteomes" id="UP001597045">
    <property type="component" value="Unassembled WGS sequence"/>
</dbReference>
<dbReference type="PANTHER" id="PTHR42708">
    <property type="entry name" value="ATP/GTP-BINDING PROTEIN-RELATED"/>
    <property type="match status" value="1"/>
</dbReference>
<sequence length="161" mass="16880">MTSVKIVVAGGFGAGKTTFVGSVSEIMPLTTEAVMTEASVGVDDLDPMSGKTTTGKGVKVAYVADGIDVNNPDFIRPDGSHVFYDYQDFSGDGVNDDSGGGEAFVKQYYGLLPGNPEAAWALLTPKAQAKSKGKKAFFDFYARFSEVKISGTNQNGNVVTG</sequence>
<dbReference type="EMBL" id="JBHTIS010000463">
    <property type="protein sequence ID" value="MFD1045943.1"/>
    <property type="molecule type" value="Genomic_DNA"/>
</dbReference>
<dbReference type="SUPFAM" id="SSF52540">
    <property type="entry name" value="P-loop containing nucleoside triphosphate hydrolases"/>
    <property type="match status" value="1"/>
</dbReference>
<proteinExistence type="predicted"/>
<evidence type="ECO:0000313" key="2">
    <source>
        <dbReference type="Proteomes" id="UP001597045"/>
    </source>
</evidence>
<dbReference type="PANTHER" id="PTHR42708:SF1">
    <property type="entry name" value="GLIDING MOTILITY PROTEIN MGLA"/>
    <property type="match status" value="1"/>
</dbReference>
<accession>A0ABW3M7E7</accession>
<reference evidence="2" key="1">
    <citation type="journal article" date="2019" name="Int. J. Syst. Evol. Microbiol.">
        <title>The Global Catalogue of Microorganisms (GCM) 10K type strain sequencing project: providing services to taxonomists for standard genome sequencing and annotation.</title>
        <authorList>
            <consortium name="The Broad Institute Genomics Platform"/>
            <consortium name="The Broad Institute Genome Sequencing Center for Infectious Disease"/>
            <person name="Wu L."/>
            <person name="Ma J."/>
        </authorList>
    </citation>
    <scope>NUCLEOTIDE SEQUENCE [LARGE SCALE GENOMIC DNA]</scope>
    <source>
        <strain evidence="2">JCM 31486</strain>
    </source>
</reference>
<evidence type="ECO:0008006" key="3">
    <source>
        <dbReference type="Google" id="ProtNLM"/>
    </source>
</evidence>
<comment type="caution">
    <text evidence="1">The sequence shown here is derived from an EMBL/GenBank/DDBJ whole genome shotgun (WGS) entry which is preliminary data.</text>
</comment>
<dbReference type="InterPro" id="IPR027417">
    <property type="entry name" value="P-loop_NTPase"/>
</dbReference>
<evidence type="ECO:0000313" key="1">
    <source>
        <dbReference type="EMBL" id="MFD1045943.1"/>
    </source>
</evidence>
<protein>
    <recommendedName>
        <fullName evidence="3">ATP-binding protein</fullName>
    </recommendedName>
</protein>